<keyword evidence="5" id="KW-1185">Reference proteome</keyword>
<evidence type="ECO:0000313" key="5">
    <source>
        <dbReference type="Proteomes" id="UP000740926"/>
    </source>
</evidence>
<feature type="region of interest" description="Disordered" evidence="2">
    <location>
        <begin position="1"/>
        <end position="23"/>
    </location>
</feature>
<evidence type="ECO:0000256" key="1">
    <source>
        <dbReference type="SAM" id="Coils"/>
    </source>
</evidence>
<comment type="caution">
    <text evidence="4">The sequence shown here is derived from an EMBL/GenBank/DDBJ whole genome shotgun (WGS) entry which is preliminary data.</text>
</comment>
<dbReference type="PROSITE" id="PS00036">
    <property type="entry name" value="BZIP_BASIC"/>
    <property type="match status" value="1"/>
</dbReference>
<feature type="domain" description="BZIP" evidence="3">
    <location>
        <begin position="134"/>
        <end position="180"/>
    </location>
</feature>
<dbReference type="Pfam" id="PF07716">
    <property type="entry name" value="bZIP_2"/>
    <property type="match status" value="1"/>
</dbReference>
<feature type="coiled-coil region" evidence="1">
    <location>
        <begin position="146"/>
        <end position="208"/>
    </location>
</feature>
<name>A0A9P6YZV2_9FUNG</name>
<dbReference type="Gene3D" id="3.30.160.60">
    <property type="entry name" value="Classic Zinc Finger"/>
    <property type="match status" value="1"/>
</dbReference>
<proteinExistence type="predicted"/>
<dbReference type="CDD" id="cd12193">
    <property type="entry name" value="bZIP_GCN4"/>
    <property type="match status" value="1"/>
</dbReference>
<dbReference type="Proteomes" id="UP000740926">
    <property type="component" value="Unassembled WGS sequence"/>
</dbReference>
<dbReference type="OMA" id="MNNAYPT"/>
<accession>A0A9P6YZV2</accession>
<dbReference type="PROSITE" id="PS50217">
    <property type="entry name" value="BZIP"/>
    <property type="match status" value="1"/>
</dbReference>
<reference evidence="4 5" key="1">
    <citation type="journal article" date="2020" name="Microb. Genom.">
        <title>Genetic diversity of clinical and environmental Mucorales isolates obtained from an investigation of mucormycosis cases among solid organ transplant recipients.</title>
        <authorList>
            <person name="Nguyen M.H."/>
            <person name="Kaul D."/>
            <person name="Muto C."/>
            <person name="Cheng S.J."/>
            <person name="Richter R.A."/>
            <person name="Bruno V.M."/>
            <person name="Liu G."/>
            <person name="Beyhan S."/>
            <person name="Sundermann A.J."/>
            <person name="Mounaud S."/>
            <person name="Pasculle A.W."/>
            <person name="Nierman W.C."/>
            <person name="Driscoll E."/>
            <person name="Cumbie R."/>
            <person name="Clancy C.J."/>
            <person name="Dupont C.L."/>
        </authorList>
    </citation>
    <scope>NUCLEOTIDE SEQUENCE [LARGE SCALE GENOMIC DNA]</scope>
    <source>
        <strain evidence="4 5">GL24</strain>
    </source>
</reference>
<protein>
    <recommendedName>
        <fullName evidence="3">BZIP domain-containing protein</fullName>
    </recommendedName>
</protein>
<dbReference type="SUPFAM" id="SSF57959">
    <property type="entry name" value="Leucine zipper domain"/>
    <property type="match status" value="1"/>
</dbReference>
<keyword evidence="1" id="KW-0175">Coiled coil</keyword>
<gene>
    <name evidence="4" type="ORF">G6F50_007784</name>
</gene>
<evidence type="ECO:0000259" key="3">
    <source>
        <dbReference type="PROSITE" id="PS50217"/>
    </source>
</evidence>
<sequence>MTPQNPFYPPQPTPTQPTMTHPEEFHPLYTDWLSHDMFKTDPYHDLFGFISPPLTASPVSENESSLPPPPADFISLFPDMIDTHLPPPQPVQIQPAKRRLAPLMPKTAIPCPGPPNPPTVKRKGIEAGDEVAVKRQKNTDAARRSRMKKVLKMEQLEEQVKALASENARLTTRVAVLESEKGTLVFKEQSLEDRIRVLESQLSEAHRALAIVRS</sequence>
<dbReference type="SMART" id="SM00338">
    <property type="entry name" value="BRLZ"/>
    <property type="match status" value="1"/>
</dbReference>
<organism evidence="4 5">
    <name type="scientific">Rhizopus delemar</name>
    <dbReference type="NCBI Taxonomy" id="936053"/>
    <lineage>
        <taxon>Eukaryota</taxon>
        <taxon>Fungi</taxon>
        <taxon>Fungi incertae sedis</taxon>
        <taxon>Mucoromycota</taxon>
        <taxon>Mucoromycotina</taxon>
        <taxon>Mucoromycetes</taxon>
        <taxon>Mucorales</taxon>
        <taxon>Mucorineae</taxon>
        <taxon>Rhizopodaceae</taxon>
        <taxon>Rhizopus</taxon>
    </lineage>
</organism>
<dbReference type="EMBL" id="JAANIU010001283">
    <property type="protein sequence ID" value="KAG1567901.1"/>
    <property type="molecule type" value="Genomic_DNA"/>
</dbReference>
<dbReference type="InterPro" id="IPR046347">
    <property type="entry name" value="bZIP_sf"/>
</dbReference>
<dbReference type="AlphaFoldDB" id="A0A9P6YZV2"/>
<dbReference type="InterPro" id="IPR004827">
    <property type="entry name" value="bZIP"/>
</dbReference>
<evidence type="ECO:0000313" key="4">
    <source>
        <dbReference type="EMBL" id="KAG1567901.1"/>
    </source>
</evidence>
<evidence type="ECO:0000256" key="2">
    <source>
        <dbReference type="SAM" id="MobiDB-lite"/>
    </source>
</evidence>
<dbReference type="GO" id="GO:0003700">
    <property type="term" value="F:DNA-binding transcription factor activity"/>
    <property type="evidence" value="ECO:0007669"/>
    <property type="project" value="InterPro"/>
</dbReference>
<feature type="compositionally biased region" description="Pro residues" evidence="2">
    <location>
        <begin position="1"/>
        <end position="15"/>
    </location>
</feature>